<dbReference type="AlphaFoldDB" id="A0A4W5KZQ5"/>
<evidence type="ECO:0000313" key="2">
    <source>
        <dbReference type="Proteomes" id="UP000314982"/>
    </source>
</evidence>
<dbReference type="Ensembl" id="ENSHHUT00000017506.1">
    <property type="protein sequence ID" value="ENSHHUP00000016889.1"/>
    <property type="gene ID" value="ENSHHUG00000010536.1"/>
</dbReference>
<keyword evidence="2" id="KW-1185">Reference proteome</keyword>
<reference evidence="1" key="2">
    <citation type="submission" date="2025-08" db="UniProtKB">
        <authorList>
            <consortium name="Ensembl"/>
        </authorList>
    </citation>
    <scope>IDENTIFICATION</scope>
</reference>
<reference evidence="2" key="1">
    <citation type="submission" date="2018-06" db="EMBL/GenBank/DDBJ databases">
        <title>Genome assembly of Danube salmon.</title>
        <authorList>
            <person name="Macqueen D.J."/>
            <person name="Gundappa M.K."/>
        </authorList>
    </citation>
    <scope>NUCLEOTIDE SEQUENCE [LARGE SCALE GENOMIC DNA]</scope>
</reference>
<accession>A0A4W5KZQ5</accession>
<protein>
    <submittedName>
        <fullName evidence="1">Uncharacterized protein</fullName>
    </submittedName>
</protein>
<dbReference type="STRING" id="62062.ENSHHUP00000016889"/>
<sequence>MNRVAVFTLPTDAEVQLIADRASFFLHKVYLVPREKFTMEYLVPKIHCISPDR</sequence>
<organism evidence="1 2">
    <name type="scientific">Hucho hucho</name>
    <name type="common">huchen</name>
    <dbReference type="NCBI Taxonomy" id="62062"/>
    <lineage>
        <taxon>Eukaryota</taxon>
        <taxon>Metazoa</taxon>
        <taxon>Chordata</taxon>
        <taxon>Craniata</taxon>
        <taxon>Vertebrata</taxon>
        <taxon>Euteleostomi</taxon>
        <taxon>Actinopterygii</taxon>
        <taxon>Neopterygii</taxon>
        <taxon>Teleostei</taxon>
        <taxon>Protacanthopterygii</taxon>
        <taxon>Salmoniformes</taxon>
        <taxon>Salmonidae</taxon>
        <taxon>Salmoninae</taxon>
        <taxon>Hucho</taxon>
    </lineage>
</organism>
<reference evidence="1" key="3">
    <citation type="submission" date="2025-09" db="UniProtKB">
        <authorList>
            <consortium name="Ensembl"/>
        </authorList>
    </citation>
    <scope>IDENTIFICATION</scope>
</reference>
<dbReference type="Proteomes" id="UP000314982">
    <property type="component" value="Unassembled WGS sequence"/>
</dbReference>
<proteinExistence type="predicted"/>
<name>A0A4W5KZQ5_9TELE</name>
<evidence type="ECO:0000313" key="1">
    <source>
        <dbReference type="Ensembl" id="ENSHHUP00000016889.1"/>
    </source>
</evidence>